<gene>
    <name evidence="1" type="ORF">QUR76_08065</name>
</gene>
<accession>A0AAU0PBC8</accession>
<protein>
    <submittedName>
        <fullName evidence="1">PD-(D/E)XK nuclease family protein</fullName>
    </submittedName>
</protein>
<organism evidence="1">
    <name type="scientific">Arcobacter sp. DSM 115956</name>
    <dbReference type="NCBI Taxonomy" id="3059426"/>
    <lineage>
        <taxon>Bacteria</taxon>
        <taxon>Pseudomonadati</taxon>
        <taxon>Campylobacterota</taxon>
        <taxon>Epsilonproteobacteria</taxon>
        <taxon>Campylobacterales</taxon>
        <taxon>Arcobacteraceae</taxon>
        <taxon>Arcobacter</taxon>
    </lineage>
</organism>
<dbReference type="InterPro" id="IPR029470">
    <property type="entry name" value="PDDEXK_4"/>
</dbReference>
<name>A0AAU0PBC8_9BACT</name>
<dbReference type="EMBL" id="CP129949">
    <property type="protein sequence ID" value="WPD06618.1"/>
    <property type="molecule type" value="Genomic_DNA"/>
</dbReference>
<evidence type="ECO:0000313" key="1">
    <source>
        <dbReference type="EMBL" id="WPD06618.1"/>
    </source>
</evidence>
<sequence length="368" mass="43458">MRIKMNVLLDELLENTKNFLLKNDENKNINSNQDNYNIFSVLNLAHREIYHSRFLADLLNPNGLHNQGSLFLKNFLDIFPDKIPKTCDLKNTIVITEEVTAYGNLDISIKNNDFYIIIENKVWAGDQDDQLHRYSKTTHNGKEPIIIYLTPDGSSPSTNSLGNLTKDDIIMLSYRKNIQEWIKNCNEVVSSSNEAISILLKQYMEIIKFKKEDIMDIVIKNEELSEYLLLRKSLNQSIKNKQNELINSFFNQLFDRLHEFVENNPRRIYEPKSNGIYIYFYYHDNSYGLGLDANGLYIGYYKEERDYSEEEWIILVENNDNFKNKKSRYIYLDNKLTSTNEYFVNFIDFSVINKEVEYITNIIKQKII</sequence>
<proteinExistence type="predicted"/>
<dbReference type="Pfam" id="PF14281">
    <property type="entry name" value="PDDEXK_4"/>
    <property type="match status" value="1"/>
</dbReference>
<dbReference type="AlphaFoldDB" id="A0AAU0PBC8"/>
<reference evidence="1" key="1">
    <citation type="submission" date="2023-06" db="EMBL/GenBank/DDBJ databases">
        <title>Characterization of Arcobacter Isolates from Retail Chicken Sold in Supermarkets in Tbilisi, Georgia.</title>
        <authorList>
            <person name="Riediger M."/>
            <person name="Zautner A.E."/>
        </authorList>
    </citation>
    <scope>NUCLEOTIDE SEQUENCE</scope>
    <source>
        <strain evidence="1">DSM 115956</strain>
    </source>
</reference>